<name>A0ACD5UBF6_AVESA</name>
<keyword evidence="2" id="KW-1185">Reference proteome</keyword>
<evidence type="ECO:0000313" key="2">
    <source>
        <dbReference type="Proteomes" id="UP001732700"/>
    </source>
</evidence>
<reference evidence="1" key="2">
    <citation type="submission" date="2025-09" db="UniProtKB">
        <authorList>
            <consortium name="EnsemblPlants"/>
        </authorList>
    </citation>
    <scope>IDENTIFICATION</scope>
</reference>
<organism evidence="1 2">
    <name type="scientific">Avena sativa</name>
    <name type="common">Oat</name>
    <dbReference type="NCBI Taxonomy" id="4498"/>
    <lineage>
        <taxon>Eukaryota</taxon>
        <taxon>Viridiplantae</taxon>
        <taxon>Streptophyta</taxon>
        <taxon>Embryophyta</taxon>
        <taxon>Tracheophyta</taxon>
        <taxon>Spermatophyta</taxon>
        <taxon>Magnoliopsida</taxon>
        <taxon>Liliopsida</taxon>
        <taxon>Poales</taxon>
        <taxon>Poaceae</taxon>
        <taxon>BOP clade</taxon>
        <taxon>Pooideae</taxon>
        <taxon>Poodae</taxon>
        <taxon>Poeae</taxon>
        <taxon>Poeae Chloroplast Group 1 (Aveneae type)</taxon>
        <taxon>Aveninae</taxon>
        <taxon>Avena</taxon>
    </lineage>
</organism>
<proteinExistence type="predicted"/>
<dbReference type="EnsemblPlants" id="AVESA.00010b.r2.2AG0221250.1">
    <property type="protein sequence ID" value="AVESA.00010b.r2.2AG0221250.1.CDS"/>
    <property type="gene ID" value="AVESA.00010b.r2.2AG0221250"/>
</dbReference>
<reference evidence="1" key="1">
    <citation type="submission" date="2021-05" db="EMBL/GenBank/DDBJ databases">
        <authorList>
            <person name="Scholz U."/>
            <person name="Mascher M."/>
            <person name="Fiebig A."/>
        </authorList>
    </citation>
    <scope>NUCLEOTIDE SEQUENCE [LARGE SCALE GENOMIC DNA]</scope>
</reference>
<sequence length="704" mass="76632">MRRPGPILCAALAAAAAIAALLAPLPSAAIAADCPLDFSWPNYALIASVCSDQIGHSKCCRYINAVLAVSSAMYANTTGTLGVPAELADACIGNISDALVSNGVLPTAASFCGLGIKIQASYQCVGMTTIVQMLQSANFSDVARSCATSLPDDVSCKRCLNSGLSYLRHLVGQQDNITLNTCRDAAFVAFVSQGNISTLDTASCFFSVQGLSALQVNISTPSPTGHPAQNISPSPFVEQLPGTGESSNHHHSYKRVLFPAIGALVTGLSVTLVIVLILLIRRKSKELEKIEGIKPLEALRSCVKKGQEGTSTIFGRFSHSEMRRATRNFSTRLGGNDNATIFKGQLTNGSVVAVRRVESSPKGGQLEFCKEMEILGRLHHRHLVGLKGYCLTRFERFQVYEYMENGSLKDHLHSPGKLLLPWKNRIQIAIDVANALEYLHFYCDPPLYHGDIKPSNVLLDKNYLAKLAGCGHAHYSSGANTTISSTTRTVKIQATPVPCVYLRAGYVDPEYVVTQELTAKSDVYSYGVLMLELVTGRPVVQDNRSLVEWSRELIGTDYRLHELVDPAVADTFDLDELQVMADVIHWCTHKDGGARPSMKQVLRILYERLDPLSGAFARAVEVEQGYYYGGGQSGRKGKEWHHHHQQQQQRDGGDVIQYSGEPRCLPSSSSTSRSHCSRTVLPECNSPEPQSPTHGHGARSWSEL</sequence>
<protein>
    <submittedName>
        <fullName evidence="1">Uncharacterized protein</fullName>
    </submittedName>
</protein>
<accession>A0ACD5UBF6</accession>
<dbReference type="Proteomes" id="UP001732700">
    <property type="component" value="Chromosome 2A"/>
</dbReference>
<evidence type="ECO:0000313" key="1">
    <source>
        <dbReference type="EnsemblPlants" id="AVESA.00010b.r2.2AG0221250.1.CDS"/>
    </source>
</evidence>